<dbReference type="PROSITE" id="PS00455">
    <property type="entry name" value="AMP_BINDING"/>
    <property type="match status" value="2"/>
</dbReference>
<dbReference type="GO" id="GO:0044550">
    <property type="term" value="P:secondary metabolite biosynthetic process"/>
    <property type="evidence" value="ECO:0007669"/>
    <property type="project" value="TreeGrafter"/>
</dbReference>
<dbReference type="Gene3D" id="3.30.559.30">
    <property type="entry name" value="Nonribosomal peptide synthetase, condensation domain"/>
    <property type="match status" value="3"/>
</dbReference>
<comment type="caution">
    <text evidence="6">The sequence shown here is derived from an EMBL/GenBank/DDBJ whole genome shotgun (WGS) entry which is preliminary data.</text>
</comment>
<dbReference type="Proteomes" id="UP000035009">
    <property type="component" value="Unassembled WGS sequence"/>
</dbReference>
<reference evidence="6 7" key="1">
    <citation type="submission" date="2013-02" db="EMBL/GenBank/DDBJ databases">
        <title>Whole genome shotgun sequence of Gordonia malaquae NBRC 108250.</title>
        <authorList>
            <person name="Yoshida I."/>
            <person name="Hosoyama A."/>
            <person name="Tsuchikane K."/>
            <person name="Ando Y."/>
            <person name="Baba S."/>
            <person name="Ohji S."/>
            <person name="Hamada M."/>
            <person name="Tamura T."/>
            <person name="Yamazoe A."/>
            <person name="Yamazaki S."/>
            <person name="Fujita N."/>
        </authorList>
    </citation>
    <scope>NUCLEOTIDE SEQUENCE [LARGE SCALE GENOMIC DNA]</scope>
    <source>
        <strain evidence="6 7">NBRC 108250</strain>
    </source>
</reference>
<keyword evidence="2" id="KW-0596">Phosphopantetheine</keyword>
<dbReference type="GO" id="GO:0005829">
    <property type="term" value="C:cytosol"/>
    <property type="evidence" value="ECO:0007669"/>
    <property type="project" value="TreeGrafter"/>
</dbReference>
<dbReference type="SUPFAM" id="SSF56801">
    <property type="entry name" value="Acetyl-CoA synthetase-like"/>
    <property type="match status" value="2"/>
</dbReference>
<dbReference type="NCBIfam" id="TIGR01733">
    <property type="entry name" value="AA-adenyl-dom"/>
    <property type="match status" value="2"/>
</dbReference>
<dbReference type="Pfam" id="PF13193">
    <property type="entry name" value="AMP-binding_C"/>
    <property type="match status" value="2"/>
</dbReference>
<comment type="cofactor">
    <cofactor evidence="1">
        <name>pantetheine 4'-phosphate</name>
        <dbReference type="ChEBI" id="CHEBI:47942"/>
    </cofactor>
</comment>
<name>M3UHC6_GORML</name>
<dbReference type="PANTHER" id="PTHR45527">
    <property type="entry name" value="NONRIBOSOMAL PEPTIDE SYNTHETASE"/>
    <property type="match status" value="1"/>
</dbReference>
<keyword evidence="7" id="KW-1185">Reference proteome</keyword>
<dbReference type="Pfam" id="PF00550">
    <property type="entry name" value="PP-binding"/>
    <property type="match status" value="2"/>
</dbReference>
<dbReference type="InterPro" id="IPR009081">
    <property type="entry name" value="PP-bd_ACP"/>
</dbReference>
<feature type="region of interest" description="Disordered" evidence="4">
    <location>
        <begin position="2003"/>
        <end position="2026"/>
    </location>
</feature>
<dbReference type="GO" id="GO:0043041">
    <property type="term" value="P:amino acid activation for nonribosomal peptide biosynthetic process"/>
    <property type="evidence" value="ECO:0007669"/>
    <property type="project" value="TreeGrafter"/>
</dbReference>
<accession>M3UHC6</accession>
<feature type="domain" description="Carrier" evidence="5">
    <location>
        <begin position="2025"/>
        <end position="2099"/>
    </location>
</feature>
<dbReference type="InterPro" id="IPR025110">
    <property type="entry name" value="AMP-bd_C"/>
</dbReference>
<dbReference type="CDD" id="cd17643">
    <property type="entry name" value="A_NRPS_Cytc1-like"/>
    <property type="match status" value="1"/>
</dbReference>
<dbReference type="PROSITE" id="PS00012">
    <property type="entry name" value="PHOSPHOPANTETHEINE"/>
    <property type="match status" value="1"/>
</dbReference>
<dbReference type="OrthoDB" id="4501954at2"/>
<evidence type="ECO:0000313" key="7">
    <source>
        <dbReference type="Proteomes" id="UP000035009"/>
    </source>
</evidence>
<dbReference type="RefSeq" id="WP_008376871.1">
    <property type="nucleotide sequence ID" value="NZ_BAOP01000004.1"/>
</dbReference>
<feature type="domain" description="Carrier" evidence="5">
    <location>
        <begin position="957"/>
        <end position="1032"/>
    </location>
</feature>
<dbReference type="FunFam" id="2.30.38.10:FF:000001">
    <property type="entry name" value="Non-ribosomal peptide synthetase PvdI"/>
    <property type="match status" value="1"/>
</dbReference>
<dbReference type="InterPro" id="IPR036736">
    <property type="entry name" value="ACP-like_sf"/>
</dbReference>
<dbReference type="GO" id="GO:0031177">
    <property type="term" value="F:phosphopantetheine binding"/>
    <property type="evidence" value="ECO:0007669"/>
    <property type="project" value="InterPro"/>
</dbReference>
<dbReference type="Gene3D" id="3.30.300.30">
    <property type="match status" value="2"/>
</dbReference>
<dbReference type="FunFam" id="3.40.50.980:FF:000002">
    <property type="entry name" value="Enterobactin synthetase component F"/>
    <property type="match status" value="1"/>
</dbReference>
<dbReference type="SUPFAM" id="SSF52777">
    <property type="entry name" value="CoA-dependent acyltransferases"/>
    <property type="match status" value="7"/>
</dbReference>
<evidence type="ECO:0000259" key="5">
    <source>
        <dbReference type="PROSITE" id="PS50075"/>
    </source>
</evidence>
<dbReference type="FunFam" id="3.40.50.12780:FF:000012">
    <property type="entry name" value="Non-ribosomal peptide synthetase"/>
    <property type="match status" value="1"/>
</dbReference>
<sequence length="2908" mass="309497">MSAPALARTTLLPAQEGVWFAQQLMPDSPVFNIGQALWFDAAVDPDAFAAAWAQTWSDAHVLRSCFDDRDGEVTVTTPDRSAPWDVVDLSGQPDPEAGARAAMRTELDVPQSLTGDDLVGSTLFRLGPDRWVWHLRIHHILIDAYGLSLVSKRVAAVYTASITGFVCPESNFASLVEVIEASARDDDAIAADREYWTRTVDGRGVVRPLSGEGELAQVSPRTPIQSRRVIDAELADRIDSLAASTRSTWADVAVLAWASLQSATSGDDHVVVGMPMMGRAGRPAIRTPMLAANVLPFHIDLPGSTSIVDSLRVVTDGLRELRRHQAYRAEDIARDAGLVGTRRHLVGSLINIKVFDYRLDFAGIGAIQESLATGPVTDVALSVYRDATHGFSVALDANPDLYSTDQLEVLADRLCAHLSGLVGAEPATARGTVPVATATELELVDDWSIGAIHAESAAVGAMFRATAVRAADRVAVVDAGGETSYIDLLRQADGLAARLVSSGVGADSRVALLLPRTVDHVVATLATLMAGACVVPIDSSYPAARVAYMLDDSSPDMILTSSSLRAEWEGVLGSSRAPVSVLDRPVGPPPHWDRPASPRRDDQAYLVYTSGSTGVPKGVAGTHGALADRVAWAVDRWRVDGPDVRLAKSSVSFIDGTTELLGALVAGASTILVDEDTAQDARGLIDTIDARSATQVTAVPSLLRAMIDIGGARVQSVRRWIASGEDLPSGLVHDLHAADPSVTVTNSYGSSEVAGDVTFTDVTDHVTIGTPAPGVRLAVLDRWLTPVPPGMLGELYVGGSQVARGYHRRPALTSERFVADPSGSGTRLYRTGDLVTWSFDGSLIYHGRTDHQVAVRGFRVELGEIEAAVSALDGVVDSAVVAPVGPSGDRTIVAYVTGRTVLDSAAMTARLARTLPSYLVPSTIVVVDELPTTPSGKIDRAALTAREPRMASSEAAAPATATQARLAELVGETLGVAGIGPADDFFALGGHSLSATRLLVAISSTWDVTLALREVFEHPTIGALAARIDAAVLAADHSDLESDVDAFAVRPDRGTQAPLSTAQRRLWFQHRLDGPNAVYNIVIPLRVRGLLDAAALTRAVRVVVARHESLRTVFSDGVDGPVQRVLEVTDPHIDVQTAEVFDDSTIADFIADRRDRPFDLEFQAPIRVSILAGHGESVLCVVVHHSAFDQWSLPILFRELDTAYCAAAAGRVADLGDLPVQYADYAAWQERTRDVRGVSGLDYWGETLQDLPDELPVLTDRARPADTGRRGFTVSRAIDASTVTAIKGACRAHRVTEFMFAQAAVALVLDRFGAGPDVPVGTPVSGRSDPAVADTIGFFVNTVVIRNDLSGDPTGGELLARTRGRVLDAFDHQDVPFEQVVDHVNPERITSRHPLFQTMVVYRNSRGLPATIGEAAAEFVPTPAGWAKFDMEFEIVELDSGSMSLDVVFAADLFDEQTARRYVDALAQSLHELAVGNERRLSTLDIEGSAAEPSDGVITSPREARIEQLVARIALAAPNRVALAMGEDRRTYADLVSAANRVARLLGDAGVRSGDRVAILSPRSLDLVVMILGVLTAGATYVPVDPTYPEARITYLLADSEPSALLVSDPDVLDLRVLDAAVSTASTIVLNSPETAADLSRLSGGPLTEAEKSGAPGPGDSAYMIYTSGSTGVPKGVMVPHRNVVALLDATSDMGFGPDDVWTLFHSYSFDFSVWEMWAPLCSGGRVVVVDHPTSRDPKAFGDLLRDEQVTVLNQTPSAFYALTDAERDRDDTSGLALRTVVFGGEALDLHRLGRWREAHPSDQTTLVNMFGITETTVHTTVHVVTGDEASGASVIGRPLRGLSTYVLDHRLRPVPIGVVGELYVAGGQVADGYWHRGGLTSSRFVANPFGSPGDRLYRTGDLMRWNSDGLLEYASRADEQVKIRGFRIELHEIVEALEAHPAVDTARVVVGRRPSGDAYLSAYWVGSPAETTAIRAHLEQSLPVHMVPAAITRIDAMPLTGNGKLDRRALPEPSTADASPESRPIEGPAEVAVHAAVTSVLGIDEVGVDADFFHLGGDSISALSVVRQARANGVVITLKDVFDHRRVDAIASASRPVDEDTRSRRRLTHRATSLTPIMHRQLAAGGDLSSFRQTVLLTAPADLDVKRLHVALTAVVGRHAALSLCIDQAGVRLGDTARTPGTIETINGVGRSGADLESIVADVDRRLAEKLDAAAGHLTAIAVVDRGDEDDVIVWTVNHFGVDFVSWDVLVADLADLYDSPANRSTAELDDSFLQWMEYLNTDAVDHARGEVDFWAERLGSIPVGPDLERGEPTRAVGVFGAETGAAVAAGAAVHDGFAQSVLLAGFAVALQSWRGTAGGDAVLVDLEGHGRTSPAGAPPVDSTVGWFTVVAPTPVKVDAHTAAALTTAPILAVDLVEQTRRSVDEVPDGGFGYGVLRYLDAENRARLESFARADVQFNFGGVIGGRTAADTAWSTPDELPRLLATDPAEPAHPLVVNVTGRRVGDSVLFDFAIESDRRMYAEALDDLAARWEAAVSVIAAGAVTHSRSETADSIAVPPTANQHRLRTSDVPLAEFVRTGVVDLPSAPELTELHGALLTAMTTFDALRQRISPRGRVWLTEVLPPSARRVVDAVAVEQTDLPRTRAVADVVDRLVSGVDVSSGDGVRVAAVTSAGGVHLVVAVHGALADSRSVHTLLTALASLLVDSEAPRPGAAVADVADRLAMSVQSEAIETWVDGLRDPGGAPVDGRVGETRIDRVVGSFDPALVEKAFLSVVESSHPVAVDADLRPIVGVDSGTVGWLSSTTAFDAAVDTPVADRGWSTLARYGSRDGRRVAKRFGEAPILVTRQFAETARPGVAEGDERFHSAVYRYRVDETSVHLSATGGGSPELLDVWADALRSRPDHDS</sequence>
<evidence type="ECO:0000256" key="2">
    <source>
        <dbReference type="ARBA" id="ARBA00022450"/>
    </source>
</evidence>
<dbReference type="Pfam" id="PF00501">
    <property type="entry name" value="AMP-binding"/>
    <property type="match status" value="2"/>
</dbReference>
<dbReference type="InterPro" id="IPR006162">
    <property type="entry name" value="Ppantetheine_attach_site"/>
</dbReference>
<dbReference type="Gene3D" id="1.10.1200.10">
    <property type="entry name" value="ACP-like"/>
    <property type="match status" value="2"/>
</dbReference>
<evidence type="ECO:0000256" key="1">
    <source>
        <dbReference type="ARBA" id="ARBA00001957"/>
    </source>
</evidence>
<proteinExistence type="predicted"/>
<dbReference type="InterPro" id="IPR023213">
    <property type="entry name" value="CAT-like_dom_sf"/>
</dbReference>
<dbReference type="Gene3D" id="3.40.50.12780">
    <property type="entry name" value="N-terminal domain of ligase-like"/>
    <property type="match status" value="2"/>
</dbReference>
<evidence type="ECO:0000256" key="3">
    <source>
        <dbReference type="ARBA" id="ARBA00022553"/>
    </source>
</evidence>
<organism evidence="6 7">
    <name type="scientific">Gordonia malaquae NBRC 108250</name>
    <dbReference type="NCBI Taxonomy" id="1223542"/>
    <lineage>
        <taxon>Bacteria</taxon>
        <taxon>Bacillati</taxon>
        <taxon>Actinomycetota</taxon>
        <taxon>Actinomycetes</taxon>
        <taxon>Mycobacteriales</taxon>
        <taxon>Gordoniaceae</taxon>
        <taxon>Gordonia</taxon>
    </lineage>
</organism>
<evidence type="ECO:0000256" key="4">
    <source>
        <dbReference type="SAM" id="MobiDB-lite"/>
    </source>
</evidence>
<evidence type="ECO:0000313" key="6">
    <source>
        <dbReference type="EMBL" id="GAC78740.1"/>
    </source>
</evidence>
<dbReference type="InterPro" id="IPR001242">
    <property type="entry name" value="Condensation_dom"/>
</dbReference>
<dbReference type="Pfam" id="PF00668">
    <property type="entry name" value="Condensation"/>
    <property type="match status" value="3"/>
</dbReference>
<protein>
    <submittedName>
        <fullName evidence="6">Putative non-ribosomal peptide synthetase</fullName>
    </submittedName>
</protein>
<dbReference type="InterPro" id="IPR000873">
    <property type="entry name" value="AMP-dep_synth/lig_dom"/>
</dbReference>
<dbReference type="GO" id="GO:0003824">
    <property type="term" value="F:catalytic activity"/>
    <property type="evidence" value="ECO:0007669"/>
    <property type="project" value="InterPro"/>
</dbReference>
<dbReference type="InterPro" id="IPR010071">
    <property type="entry name" value="AA_adenyl_dom"/>
</dbReference>
<keyword evidence="3" id="KW-0597">Phosphoprotein</keyword>
<dbReference type="EMBL" id="BAOP01000004">
    <property type="protein sequence ID" value="GAC78740.1"/>
    <property type="molecule type" value="Genomic_DNA"/>
</dbReference>
<dbReference type="UniPathway" id="UPA00011"/>
<dbReference type="PANTHER" id="PTHR45527:SF14">
    <property type="entry name" value="PLIPASTATIN SYNTHASE SUBUNIT B"/>
    <property type="match status" value="1"/>
</dbReference>
<dbReference type="Gene3D" id="3.30.559.10">
    <property type="entry name" value="Chloramphenicol acetyltransferase-like domain"/>
    <property type="match status" value="4"/>
</dbReference>
<dbReference type="InterPro" id="IPR045851">
    <property type="entry name" value="AMP-bd_C_sf"/>
</dbReference>
<dbReference type="SMART" id="SM00823">
    <property type="entry name" value="PKS_PP"/>
    <property type="match status" value="2"/>
</dbReference>
<dbReference type="PROSITE" id="PS50075">
    <property type="entry name" value="CARRIER"/>
    <property type="match status" value="2"/>
</dbReference>
<dbReference type="InterPro" id="IPR042099">
    <property type="entry name" value="ANL_N_sf"/>
</dbReference>
<dbReference type="CDD" id="cd05930">
    <property type="entry name" value="A_NRPS"/>
    <property type="match status" value="1"/>
</dbReference>
<dbReference type="SUPFAM" id="SSF47336">
    <property type="entry name" value="ACP-like"/>
    <property type="match status" value="2"/>
</dbReference>
<gene>
    <name evidence="6" type="ORF">GM1_004_01850</name>
</gene>
<dbReference type="GO" id="GO:0008610">
    <property type="term" value="P:lipid biosynthetic process"/>
    <property type="evidence" value="ECO:0007669"/>
    <property type="project" value="UniProtKB-ARBA"/>
</dbReference>
<dbReference type="InterPro" id="IPR020806">
    <property type="entry name" value="PKS_PP-bd"/>
</dbReference>
<dbReference type="STRING" id="410332.SAMN04488550_2866"/>
<dbReference type="FunFam" id="3.40.50.980:FF:000001">
    <property type="entry name" value="Non-ribosomal peptide synthetase"/>
    <property type="match status" value="1"/>
</dbReference>
<dbReference type="eggNOG" id="COG1020">
    <property type="taxonomic scope" value="Bacteria"/>
</dbReference>
<dbReference type="InterPro" id="IPR020845">
    <property type="entry name" value="AMP-binding_CS"/>
</dbReference>